<reference evidence="1 2" key="1">
    <citation type="submission" date="2017-06" db="EMBL/GenBank/DDBJ databases">
        <title>Genome of Fusarium nygamai isolate CS10214.</title>
        <authorList>
            <person name="Gardiner D.M."/>
            <person name="Obanor F."/>
            <person name="Kazan K."/>
        </authorList>
    </citation>
    <scope>NUCLEOTIDE SEQUENCE [LARGE SCALE GENOMIC DNA]</scope>
    <source>
        <strain evidence="1 2">CS10214</strain>
    </source>
</reference>
<comment type="caution">
    <text evidence="1">The sequence shown here is derived from an EMBL/GenBank/DDBJ whole genome shotgun (WGS) entry which is preliminary data.</text>
</comment>
<protein>
    <submittedName>
        <fullName evidence="1">Uncharacterized protein</fullName>
    </submittedName>
</protein>
<evidence type="ECO:0000313" key="1">
    <source>
        <dbReference type="EMBL" id="PNP77252.1"/>
    </source>
</evidence>
<dbReference type="EMBL" id="MTQA01000130">
    <property type="protein sequence ID" value="PNP77252.1"/>
    <property type="molecule type" value="Genomic_DNA"/>
</dbReference>
<name>A0A2K0W4Q3_GIBNY</name>
<gene>
    <name evidence="1" type="ORF">FNYG_09552</name>
</gene>
<accession>A0A2K0W4Q3</accession>
<dbReference type="AlphaFoldDB" id="A0A2K0W4Q3"/>
<dbReference type="Proteomes" id="UP000236664">
    <property type="component" value="Unassembled WGS sequence"/>
</dbReference>
<organism evidence="1 2">
    <name type="scientific">Gibberella nygamai</name>
    <name type="common">Bean root rot disease fungus</name>
    <name type="synonym">Fusarium nygamai</name>
    <dbReference type="NCBI Taxonomy" id="42673"/>
    <lineage>
        <taxon>Eukaryota</taxon>
        <taxon>Fungi</taxon>
        <taxon>Dikarya</taxon>
        <taxon>Ascomycota</taxon>
        <taxon>Pezizomycotina</taxon>
        <taxon>Sordariomycetes</taxon>
        <taxon>Hypocreomycetidae</taxon>
        <taxon>Hypocreales</taxon>
        <taxon>Nectriaceae</taxon>
        <taxon>Fusarium</taxon>
        <taxon>Fusarium fujikuroi species complex</taxon>
    </lineage>
</organism>
<dbReference type="OrthoDB" id="10399705at2759"/>
<sequence>MSEVFNKSGDSAMPVPVTAGQRNKLNIRPYLFALYDLRAGPDPALSPICCIASIRDPCTTTSFFNNLIHLTDQLGFSSNWVIAAQERGLLLKAINAIYKVKTTTSAPAHVKSALLAS</sequence>
<evidence type="ECO:0000313" key="2">
    <source>
        <dbReference type="Proteomes" id="UP000236664"/>
    </source>
</evidence>
<proteinExistence type="predicted"/>
<keyword evidence="2" id="KW-1185">Reference proteome</keyword>